<feature type="non-terminal residue" evidence="1">
    <location>
        <position position="1"/>
    </location>
</feature>
<accession>A0AAV6NEQ2</accession>
<dbReference type="GO" id="GO:0016020">
    <property type="term" value="C:membrane"/>
    <property type="evidence" value="ECO:0007669"/>
    <property type="project" value="InterPro"/>
</dbReference>
<reference evidence="1 2" key="1">
    <citation type="journal article" date="2021" name="Hortic Res">
        <title>The domestication of Cucurbita argyrosperma as revealed by the genome of its wild relative.</title>
        <authorList>
            <person name="Barrera-Redondo J."/>
            <person name="Sanchez-de la Vega G."/>
            <person name="Aguirre-Liguori J.A."/>
            <person name="Castellanos-Morales G."/>
            <person name="Gutierrez-Guerrero Y.T."/>
            <person name="Aguirre-Dugua X."/>
            <person name="Aguirre-Planter E."/>
            <person name="Tenaillon M.I."/>
            <person name="Lira-Saade R."/>
            <person name="Eguiarte L.E."/>
        </authorList>
    </citation>
    <scope>NUCLEOTIDE SEQUENCE [LARGE SCALE GENOMIC DNA]</scope>
    <source>
        <strain evidence="1">JBR-2021</strain>
    </source>
</reference>
<dbReference type="AlphaFoldDB" id="A0AAV6NEQ2"/>
<dbReference type="PANTHER" id="PTHR14363:SF21">
    <property type="entry name" value="HEPARANASE-LIKE PROTEIN 1"/>
    <property type="match status" value="1"/>
</dbReference>
<evidence type="ECO:0000313" key="2">
    <source>
        <dbReference type="Proteomes" id="UP000685013"/>
    </source>
</evidence>
<dbReference type="Proteomes" id="UP000685013">
    <property type="component" value="Chromosome 7"/>
</dbReference>
<name>A0AAV6NEQ2_9ROSI</name>
<sequence>MIVAPGAFFDEKWYGEFLRKTGPGVVDVLTHHIYNMGAGDDPKLIYRFINSTYLSQVSNTFEHLENVIQKNVPWSAAWVGEAGGAYQGGSPHISYTFINSFWYLDQLEMASMYNTKVYCRQTLIGEFYGVIKSSTLLPTPDYYGINLSLRKGKVSKGQRMKIDSPREEYHLTPKDGLVRSSTVLLNGNPLETTKEGDIRNLIPVYRPSNSSIHIAGWSIAFIVVPHFVAPACN</sequence>
<protein>
    <submittedName>
        <fullName evidence="1">Heparanase-like protein 2</fullName>
    </submittedName>
</protein>
<dbReference type="InterPro" id="IPR005199">
    <property type="entry name" value="Glyco_hydro_79"/>
</dbReference>
<dbReference type="PANTHER" id="PTHR14363">
    <property type="entry name" value="HEPARANASE-RELATED"/>
    <property type="match status" value="1"/>
</dbReference>
<dbReference type="EMBL" id="JAGKQH010000007">
    <property type="protein sequence ID" value="KAG6595638.1"/>
    <property type="molecule type" value="Genomic_DNA"/>
</dbReference>
<proteinExistence type="predicted"/>
<keyword evidence="2" id="KW-1185">Reference proteome</keyword>
<organism evidence="1 2">
    <name type="scientific">Cucurbita argyrosperma subsp. sororia</name>
    <dbReference type="NCBI Taxonomy" id="37648"/>
    <lineage>
        <taxon>Eukaryota</taxon>
        <taxon>Viridiplantae</taxon>
        <taxon>Streptophyta</taxon>
        <taxon>Embryophyta</taxon>
        <taxon>Tracheophyta</taxon>
        <taxon>Spermatophyta</taxon>
        <taxon>Magnoliopsida</taxon>
        <taxon>eudicotyledons</taxon>
        <taxon>Gunneridae</taxon>
        <taxon>Pentapetalae</taxon>
        <taxon>rosids</taxon>
        <taxon>fabids</taxon>
        <taxon>Cucurbitales</taxon>
        <taxon>Cucurbitaceae</taxon>
        <taxon>Cucurbiteae</taxon>
        <taxon>Cucurbita</taxon>
    </lineage>
</organism>
<comment type="caution">
    <text evidence="1">The sequence shown here is derived from an EMBL/GenBank/DDBJ whole genome shotgun (WGS) entry which is preliminary data.</text>
</comment>
<dbReference type="GO" id="GO:0009505">
    <property type="term" value="C:plant-type cell wall"/>
    <property type="evidence" value="ECO:0007669"/>
    <property type="project" value="TreeGrafter"/>
</dbReference>
<dbReference type="Pfam" id="PF03662">
    <property type="entry name" value="Glyco_hydro_79n"/>
    <property type="match status" value="1"/>
</dbReference>
<gene>
    <name evidence="1" type="ORF">SDJN03_12191</name>
</gene>
<dbReference type="GO" id="GO:0004566">
    <property type="term" value="F:beta-glucuronidase activity"/>
    <property type="evidence" value="ECO:0007669"/>
    <property type="project" value="TreeGrafter"/>
</dbReference>
<evidence type="ECO:0000313" key="1">
    <source>
        <dbReference type="EMBL" id="KAG6595638.1"/>
    </source>
</evidence>